<dbReference type="AlphaFoldDB" id="A0A9D9HTK9"/>
<feature type="chain" id="PRO_5039423993" evidence="10">
    <location>
        <begin position="28"/>
        <end position="993"/>
    </location>
</feature>
<dbReference type="InterPro" id="IPR012910">
    <property type="entry name" value="Plug_dom"/>
</dbReference>
<dbReference type="Pfam" id="PF07715">
    <property type="entry name" value="Plug"/>
    <property type="match status" value="1"/>
</dbReference>
<reference evidence="13" key="1">
    <citation type="submission" date="2020-10" db="EMBL/GenBank/DDBJ databases">
        <authorList>
            <person name="Gilroy R."/>
        </authorList>
    </citation>
    <scope>NUCLEOTIDE SEQUENCE</scope>
    <source>
        <strain evidence="13">G3-3990</strain>
    </source>
</reference>
<dbReference type="FunFam" id="2.60.40.1120:FF:000003">
    <property type="entry name" value="Outer membrane protein Omp121"/>
    <property type="match status" value="1"/>
</dbReference>
<dbReference type="Pfam" id="PF13715">
    <property type="entry name" value="CarbopepD_reg_2"/>
    <property type="match status" value="1"/>
</dbReference>
<feature type="domain" description="TonB-dependent receptor plug" evidence="12">
    <location>
        <begin position="119"/>
        <end position="229"/>
    </location>
</feature>
<protein>
    <submittedName>
        <fullName evidence="13">TonB-dependent receptor</fullName>
    </submittedName>
</protein>
<dbReference type="SUPFAM" id="SSF49464">
    <property type="entry name" value="Carboxypeptidase regulatory domain-like"/>
    <property type="match status" value="1"/>
</dbReference>
<feature type="domain" description="TonB-dependent receptor-like beta-barrel" evidence="11">
    <location>
        <begin position="395"/>
        <end position="949"/>
    </location>
</feature>
<evidence type="ECO:0000256" key="10">
    <source>
        <dbReference type="SAM" id="SignalP"/>
    </source>
</evidence>
<keyword evidence="13" id="KW-0675">Receptor</keyword>
<evidence type="ECO:0000256" key="6">
    <source>
        <dbReference type="ARBA" id="ARBA00023136"/>
    </source>
</evidence>
<proteinExistence type="inferred from homology"/>
<evidence type="ECO:0000256" key="3">
    <source>
        <dbReference type="ARBA" id="ARBA00022452"/>
    </source>
</evidence>
<evidence type="ECO:0000256" key="5">
    <source>
        <dbReference type="ARBA" id="ARBA00023077"/>
    </source>
</evidence>
<sequence length="993" mass="109677">MKFKKMTQFFRGALVAALFLFGQSVYAQTVTVSGHVKDDLDLPVIGASVLEEGTTNGTITDYDGNFTLQVNANAKLTVSYVGYDSQTVEVNGKTQLVIKLSESSVALTEVVAIGYGSQKKKEVTGSVASVKAEDFNVGVKNSPMGLLQGKVAGLNISRQGGDPTNTGYNIQIRGFSTLDKGAGTSPLYIVDGIPVNNIDNIAPEEIASMDVLKDGSAAAIYGTRGTNGVIIITTKRGAEASAGECGTMKVEYSGYVSYSAPRGSTGMATAEEYRNLSELSGGKITPVIYDEGQYETDWMKEMMNPAPITHNHNVALTGATKNFSYRAALSYKDAQGVAKNSSRDELIAKFAANQKALDGWLEFQYDASYMHYKNNYFCGDFKQAATLNPTYPVKDPSNDVSGYFIPSGSGQSNPVASMEQKESNQTGNYFRGSVRATLNIKPVSGLKLNAFAALEEGDNYNYWYNSQKYDTSLDDAGKAGRKTDRNLNQLYEVTADYAAQWGGHALTMVAGFSYQKFFYDGSDMSNGGFATDGYKWYSMGEGEAQRTKLNVSSYTNSNVLAAGFFRANYNYSDRYLLSASVRREGSSRFGEDNKWGWFPAASAGWRVKNEAFMSDVDWVNDLKLRFGFGITGNNLNSDLNSVELLSTGGKLWYNGQWVNTYKVARNANPKLRWERKFEYNLGIDFSFLANRLYGTVDLYLRETKDLLWEYDVPTPPYQYNKLLANCGAIESKGIELTLTGVPVKTKNWEWNSTFTIAFNDNKITKLSDPELGLNYSEMLTGSVGENGIQNVNTQKIVEGQSVGTFYGYKVASINGKTNSLIYEKDEDGNNKLQVIGHAQPIFTYGWNNTVRYKNWDLSIFVRGNYGNDVLNVKRWAYGPQKSQGLNVFMKDVEAFANGTGVYRQGVFSDYYLEDGSFLKLDNITLGYNFHFKENKYVEGLRLFLTGENLFTITSYSGIDPEVNTTSVWSSGIDATGFYPSIMNVMFGVNITLL</sequence>
<dbReference type="InterPro" id="IPR008969">
    <property type="entry name" value="CarboxyPept-like_regulatory"/>
</dbReference>
<dbReference type="Gene3D" id="2.170.130.10">
    <property type="entry name" value="TonB-dependent receptor, plug domain"/>
    <property type="match status" value="1"/>
</dbReference>
<dbReference type="InterPro" id="IPR023996">
    <property type="entry name" value="TonB-dep_OMP_SusC/RagA"/>
</dbReference>
<evidence type="ECO:0000259" key="12">
    <source>
        <dbReference type="Pfam" id="PF07715"/>
    </source>
</evidence>
<dbReference type="InterPro" id="IPR000531">
    <property type="entry name" value="Beta-barrel_TonB"/>
</dbReference>
<dbReference type="SUPFAM" id="SSF56935">
    <property type="entry name" value="Porins"/>
    <property type="match status" value="1"/>
</dbReference>
<organism evidence="13 14">
    <name type="scientific">Candidatus Gallipaludibacter merdavium</name>
    <dbReference type="NCBI Taxonomy" id="2840839"/>
    <lineage>
        <taxon>Bacteria</taxon>
        <taxon>Pseudomonadati</taxon>
        <taxon>Bacteroidota</taxon>
        <taxon>Bacteroidia</taxon>
        <taxon>Bacteroidales</taxon>
        <taxon>Candidatus Gallipaludibacter</taxon>
    </lineage>
</organism>
<evidence type="ECO:0000256" key="7">
    <source>
        <dbReference type="ARBA" id="ARBA00023237"/>
    </source>
</evidence>
<dbReference type="GO" id="GO:0009279">
    <property type="term" value="C:cell outer membrane"/>
    <property type="evidence" value="ECO:0007669"/>
    <property type="project" value="UniProtKB-SubCell"/>
</dbReference>
<keyword evidence="4 8" id="KW-0812">Transmembrane</keyword>
<dbReference type="NCBIfam" id="TIGR04057">
    <property type="entry name" value="SusC_RagA_signa"/>
    <property type="match status" value="1"/>
</dbReference>
<keyword evidence="3 8" id="KW-1134">Transmembrane beta strand</keyword>
<keyword evidence="5 9" id="KW-0798">TonB box</keyword>
<evidence type="ECO:0000313" key="14">
    <source>
        <dbReference type="Proteomes" id="UP000823641"/>
    </source>
</evidence>
<gene>
    <name evidence="13" type="ORF">IAA73_06680</name>
</gene>
<dbReference type="InterPro" id="IPR037066">
    <property type="entry name" value="Plug_dom_sf"/>
</dbReference>
<keyword evidence="2 8" id="KW-0813">Transport</keyword>
<dbReference type="EMBL" id="JADIMG010000066">
    <property type="protein sequence ID" value="MBO8459997.1"/>
    <property type="molecule type" value="Genomic_DNA"/>
</dbReference>
<dbReference type="Pfam" id="PF00593">
    <property type="entry name" value="TonB_dep_Rec_b-barrel"/>
    <property type="match status" value="1"/>
</dbReference>
<keyword evidence="6 8" id="KW-0472">Membrane</keyword>
<evidence type="ECO:0000256" key="4">
    <source>
        <dbReference type="ARBA" id="ARBA00022692"/>
    </source>
</evidence>
<feature type="signal peptide" evidence="10">
    <location>
        <begin position="1"/>
        <end position="27"/>
    </location>
</feature>
<dbReference type="PROSITE" id="PS52016">
    <property type="entry name" value="TONB_DEPENDENT_REC_3"/>
    <property type="match status" value="1"/>
</dbReference>
<dbReference type="NCBIfam" id="TIGR04056">
    <property type="entry name" value="OMP_RagA_SusC"/>
    <property type="match status" value="1"/>
</dbReference>
<evidence type="ECO:0000256" key="8">
    <source>
        <dbReference type="PROSITE-ProRule" id="PRU01360"/>
    </source>
</evidence>
<comment type="similarity">
    <text evidence="8 9">Belongs to the TonB-dependent receptor family.</text>
</comment>
<accession>A0A9D9HTK9</accession>
<dbReference type="InterPro" id="IPR036942">
    <property type="entry name" value="Beta-barrel_TonB_sf"/>
</dbReference>
<evidence type="ECO:0000256" key="2">
    <source>
        <dbReference type="ARBA" id="ARBA00022448"/>
    </source>
</evidence>
<comment type="subcellular location">
    <subcellularLocation>
        <location evidence="1 8">Cell outer membrane</location>
        <topology evidence="1 8">Multi-pass membrane protein</topology>
    </subcellularLocation>
</comment>
<dbReference type="InterPro" id="IPR023997">
    <property type="entry name" value="TonB-dep_OMP_SusC/RagA_CS"/>
</dbReference>
<dbReference type="Gene3D" id="2.40.170.20">
    <property type="entry name" value="TonB-dependent receptor, beta-barrel domain"/>
    <property type="match status" value="1"/>
</dbReference>
<evidence type="ECO:0000256" key="1">
    <source>
        <dbReference type="ARBA" id="ARBA00004571"/>
    </source>
</evidence>
<dbReference type="Gene3D" id="2.60.40.1120">
    <property type="entry name" value="Carboxypeptidase-like, regulatory domain"/>
    <property type="match status" value="1"/>
</dbReference>
<evidence type="ECO:0000259" key="11">
    <source>
        <dbReference type="Pfam" id="PF00593"/>
    </source>
</evidence>
<dbReference type="Proteomes" id="UP000823641">
    <property type="component" value="Unassembled WGS sequence"/>
</dbReference>
<keyword evidence="10" id="KW-0732">Signal</keyword>
<dbReference type="InterPro" id="IPR039426">
    <property type="entry name" value="TonB-dep_rcpt-like"/>
</dbReference>
<name>A0A9D9HTK9_9BACT</name>
<keyword evidence="7 8" id="KW-0998">Cell outer membrane</keyword>
<comment type="caution">
    <text evidence="13">The sequence shown here is derived from an EMBL/GenBank/DDBJ whole genome shotgun (WGS) entry which is preliminary data.</text>
</comment>
<reference evidence="13" key="2">
    <citation type="journal article" date="2021" name="PeerJ">
        <title>Extensive microbial diversity within the chicken gut microbiome revealed by metagenomics and culture.</title>
        <authorList>
            <person name="Gilroy R."/>
            <person name="Ravi A."/>
            <person name="Getino M."/>
            <person name="Pursley I."/>
            <person name="Horton D.L."/>
            <person name="Alikhan N.F."/>
            <person name="Baker D."/>
            <person name="Gharbi K."/>
            <person name="Hall N."/>
            <person name="Watson M."/>
            <person name="Adriaenssens E.M."/>
            <person name="Foster-Nyarko E."/>
            <person name="Jarju S."/>
            <person name="Secka A."/>
            <person name="Antonio M."/>
            <person name="Oren A."/>
            <person name="Chaudhuri R.R."/>
            <person name="La Ragione R."/>
            <person name="Hildebrand F."/>
            <person name="Pallen M.J."/>
        </authorList>
    </citation>
    <scope>NUCLEOTIDE SEQUENCE</scope>
    <source>
        <strain evidence="13">G3-3990</strain>
    </source>
</reference>
<evidence type="ECO:0000313" key="13">
    <source>
        <dbReference type="EMBL" id="MBO8459997.1"/>
    </source>
</evidence>
<evidence type="ECO:0000256" key="9">
    <source>
        <dbReference type="RuleBase" id="RU003357"/>
    </source>
</evidence>